<evidence type="ECO:0000313" key="2">
    <source>
        <dbReference type="Proteomes" id="UP001642484"/>
    </source>
</evidence>
<comment type="caution">
    <text evidence="1">The sequence shown here is derived from an EMBL/GenBank/DDBJ whole genome shotgun (WGS) entry which is preliminary data.</text>
</comment>
<dbReference type="EMBL" id="CAXAMN010023616">
    <property type="protein sequence ID" value="CAK9079045.1"/>
    <property type="molecule type" value="Genomic_DNA"/>
</dbReference>
<protein>
    <submittedName>
        <fullName evidence="1">Uncharacterized protein</fullName>
    </submittedName>
</protein>
<dbReference type="Pfam" id="PF14825">
    <property type="entry name" value="CFAP77"/>
    <property type="match status" value="1"/>
</dbReference>
<gene>
    <name evidence="1" type="ORF">CCMP2556_LOCUS38956</name>
</gene>
<dbReference type="Proteomes" id="UP001642484">
    <property type="component" value="Unassembled WGS sequence"/>
</dbReference>
<dbReference type="PANTHER" id="PTHR28617:SF1">
    <property type="entry name" value="CILIA- AND FLAGELLA-ASSOCIATED PROTEIN 77"/>
    <property type="match status" value="1"/>
</dbReference>
<name>A0ABP0PSP8_9DINO</name>
<reference evidence="1 2" key="1">
    <citation type="submission" date="2024-02" db="EMBL/GenBank/DDBJ databases">
        <authorList>
            <person name="Chen Y."/>
            <person name="Shah S."/>
            <person name="Dougan E. K."/>
            <person name="Thang M."/>
            <person name="Chan C."/>
        </authorList>
    </citation>
    <scope>NUCLEOTIDE SEQUENCE [LARGE SCALE GENOMIC DNA]</scope>
</reference>
<evidence type="ECO:0000313" key="1">
    <source>
        <dbReference type="EMBL" id="CAK9079045.1"/>
    </source>
</evidence>
<dbReference type="InterPro" id="IPR029147">
    <property type="entry name" value="CFAP77"/>
</dbReference>
<feature type="non-terminal residue" evidence="1">
    <location>
        <position position="1"/>
    </location>
</feature>
<dbReference type="PANTHER" id="PTHR28617">
    <property type="entry name" value="CILIA- AND FLAGELLA-ASSOCIATED PROTEIN 77"/>
    <property type="match status" value="1"/>
</dbReference>
<sequence>GAREVTSKWVEHLKSVQPADLAQDFRAINKTAAKKGVRTAKQMNAFRRGVDIRLNPVRNEDGSTTVRRPVDQSATYGRANLPSTPMQDVLHGAFASDFEDEMSARYVAYAEHEANEAPNGKHRIKMTKAEQMRVRARKMAEAPPRILRPRDPFRHLSPRMQLQPLSAREKTVGTPCLWQPSFDSLMAEEHPTDPSFGFLLRRSRKPPLRLQVKERGRS</sequence>
<keyword evidence="2" id="KW-1185">Reference proteome</keyword>
<accession>A0ABP0PSP8</accession>
<organism evidence="1 2">
    <name type="scientific">Durusdinium trenchii</name>
    <dbReference type="NCBI Taxonomy" id="1381693"/>
    <lineage>
        <taxon>Eukaryota</taxon>
        <taxon>Sar</taxon>
        <taxon>Alveolata</taxon>
        <taxon>Dinophyceae</taxon>
        <taxon>Suessiales</taxon>
        <taxon>Symbiodiniaceae</taxon>
        <taxon>Durusdinium</taxon>
    </lineage>
</organism>
<proteinExistence type="predicted"/>